<protein>
    <submittedName>
        <fullName evidence="1">Uncharacterized protein</fullName>
    </submittedName>
</protein>
<comment type="caution">
    <text evidence="1">The sequence shown here is derived from an EMBL/GenBank/DDBJ whole genome shotgun (WGS) entry which is preliminary data.</text>
</comment>
<keyword evidence="2" id="KW-1185">Reference proteome</keyword>
<dbReference type="Proteomes" id="UP001152130">
    <property type="component" value="Unassembled WGS sequence"/>
</dbReference>
<evidence type="ECO:0000313" key="2">
    <source>
        <dbReference type="Proteomes" id="UP001152130"/>
    </source>
</evidence>
<sequence length="99" mass="11448">MDRYALFVSAIAKDFLRNGIPLQRRQRDRSAVEDVCFVPSNILDVGSQLLDGIHPKWCVDRHNRMLDHISRIIFATMMSLDNGGIDILRDENVQRHESK</sequence>
<dbReference type="AlphaFoldDB" id="A0A9W8PM52"/>
<proteinExistence type="predicted"/>
<evidence type="ECO:0000313" key="1">
    <source>
        <dbReference type="EMBL" id="KAJ4011774.1"/>
    </source>
</evidence>
<accession>A0A9W8PM52</accession>
<reference evidence="1" key="1">
    <citation type="submission" date="2022-10" db="EMBL/GenBank/DDBJ databases">
        <title>Fusarium specimens isolated from Avocado Roots.</title>
        <authorList>
            <person name="Stajich J."/>
            <person name="Roper C."/>
            <person name="Heimlech-Rivalta G."/>
        </authorList>
    </citation>
    <scope>NUCLEOTIDE SEQUENCE</scope>
    <source>
        <strain evidence="1">CF00143</strain>
    </source>
</reference>
<gene>
    <name evidence="1" type="ORF">NW766_007074</name>
</gene>
<dbReference type="EMBL" id="JAPDHF010000010">
    <property type="protein sequence ID" value="KAJ4011774.1"/>
    <property type="molecule type" value="Genomic_DNA"/>
</dbReference>
<organism evidence="1 2">
    <name type="scientific">Fusarium irregulare</name>
    <dbReference type="NCBI Taxonomy" id="2494466"/>
    <lineage>
        <taxon>Eukaryota</taxon>
        <taxon>Fungi</taxon>
        <taxon>Dikarya</taxon>
        <taxon>Ascomycota</taxon>
        <taxon>Pezizomycotina</taxon>
        <taxon>Sordariomycetes</taxon>
        <taxon>Hypocreomycetidae</taxon>
        <taxon>Hypocreales</taxon>
        <taxon>Nectriaceae</taxon>
        <taxon>Fusarium</taxon>
        <taxon>Fusarium incarnatum-equiseti species complex</taxon>
    </lineage>
</organism>
<name>A0A9W8PM52_9HYPO</name>